<dbReference type="EMBL" id="QFQD01000014">
    <property type="protein sequence ID" value="PZQ84036.1"/>
    <property type="molecule type" value="Genomic_DNA"/>
</dbReference>
<dbReference type="GO" id="GO:0098796">
    <property type="term" value="C:membrane protein complex"/>
    <property type="evidence" value="ECO:0007669"/>
    <property type="project" value="UniProtKB-ARBA"/>
</dbReference>
<reference evidence="8 9" key="1">
    <citation type="submission" date="2017-08" db="EMBL/GenBank/DDBJ databases">
        <title>Infants hospitalized years apart are colonized by the same room-sourced microbial strains.</title>
        <authorList>
            <person name="Brooks B."/>
            <person name="Olm M.R."/>
            <person name="Firek B.A."/>
            <person name="Baker R."/>
            <person name="Thomas B.C."/>
            <person name="Morowitz M.J."/>
            <person name="Banfield J.F."/>
        </authorList>
    </citation>
    <scope>NUCLEOTIDE SEQUENCE [LARGE SCALE GENOMIC DNA]</scope>
    <source>
        <strain evidence="8">S2_005_001_R2_27</strain>
    </source>
</reference>
<keyword evidence="2" id="KW-1003">Cell membrane</keyword>
<evidence type="ECO:0000256" key="4">
    <source>
        <dbReference type="ARBA" id="ARBA00022840"/>
    </source>
</evidence>
<dbReference type="PROSITE" id="PS00211">
    <property type="entry name" value="ABC_TRANSPORTER_1"/>
    <property type="match status" value="1"/>
</dbReference>
<dbReference type="CDD" id="cd03255">
    <property type="entry name" value="ABC_MJ0796_LolCDE_FtsE"/>
    <property type="match status" value="1"/>
</dbReference>
<dbReference type="PROSITE" id="PS50893">
    <property type="entry name" value="ABC_TRANSPORTER_2"/>
    <property type="match status" value="1"/>
</dbReference>
<dbReference type="GO" id="GO:0022857">
    <property type="term" value="F:transmembrane transporter activity"/>
    <property type="evidence" value="ECO:0007669"/>
    <property type="project" value="TreeGrafter"/>
</dbReference>
<dbReference type="InterPro" id="IPR027417">
    <property type="entry name" value="P-loop_NTPase"/>
</dbReference>
<feature type="domain" description="ABC transporter" evidence="7">
    <location>
        <begin position="9"/>
        <end position="234"/>
    </location>
</feature>
<proteinExistence type="inferred from homology"/>
<dbReference type="AlphaFoldDB" id="A0A2W5R358"/>
<keyword evidence="2" id="KW-0472">Membrane</keyword>
<dbReference type="InterPro" id="IPR003593">
    <property type="entry name" value="AAA+_ATPase"/>
</dbReference>
<dbReference type="SUPFAM" id="SSF52540">
    <property type="entry name" value="P-loop containing nucleoside triphosphate hydrolases"/>
    <property type="match status" value="1"/>
</dbReference>
<evidence type="ECO:0000256" key="5">
    <source>
        <dbReference type="ARBA" id="ARBA00022967"/>
    </source>
</evidence>
<evidence type="ECO:0000256" key="1">
    <source>
        <dbReference type="ARBA" id="ARBA00022448"/>
    </source>
</evidence>
<evidence type="ECO:0000256" key="2">
    <source>
        <dbReference type="ARBA" id="ARBA00022519"/>
    </source>
</evidence>
<keyword evidence="2" id="KW-0997">Cell inner membrane</keyword>
<evidence type="ECO:0000313" key="8">
    <source>
        <dbReference type="EMBL" id="PZQ84036.1"/>
    </source>
</evidence>
<dbReference type="GO" id="GO:0005886">
    <property type="term" value="C:plasma membrane"/>
    <property type="evidence" value="ECO:0007669"/>
    <property type="project" value="TreeGrafter"/>
</dbReference>
<dbReference type="Pfam" id="PF00005">
    <property type="entry name" value="ABC_tran"/>
    <property type="match status" value="1"/>
</dbReference>
<dbReference type="FunFam" id="3.40.50.300:FF:000032">
    <property type="entry name" value="Export ABC transporter ATP-binding protein"/>
    <property type="match status" value="1"/>
</dbReference>
<evidence type="ECO:0000256" key="6">
    <source>
        <dbReference type="ARBA" id="ARBA00038388"/>
    </source>
</evidence>
<protein>
    <submittedName>
        <fullName evidence="8">ABC transporter</fullName>
    </submittedName>
</protein>
<evidence type="ECO:0000313" key="9">
    <source>
        <dbReference type="Proteomes" id="UP000248887"/>
    </source>
</evidence>
<dbReference type="Proteomes" id="UP000248887">
    <property type="component" value="Unassembled WGS sequence"/>
</dbReference>
<dbReference type="GO" id="GO:0016887">
    <property type="term" value="F:ATP hydrolysis activity"/>
    <property type="evidence" value="ECO:0007669"/>
    <property type="project" value="InterPro"/>
</dbReference>
<evidence type="ECO:0000259" key="7">
    <source>
        <dbReference type="PROSITE" id="PS50893"/>
    </source>
</evidence>
<dbReference type="InterPro" id="IPR003439">
    <property type="entry name" value="ABC_transporter-like_ATP-bd"/>
</dbReference>
<keyword evidence="4" id="KW-0067">ATP-binding</keyword>
<gene>
    <name evidence="8" type="ORF">DI549_06160</name>
</gene>
<comment type="caution">
    <text evidence="8">The sequence shown here is derived from an EMBL/GenBank/DDBJ whole genome shotgun (WGS) entry which is preliminary data.</text>
</comment>
<accession>A0A2W5R358</accession>
<dbReference type="PANTHER" id="PTHR24220">
    <property type="entry name" value="IMPORT ATP-BINDING PROTEIN"/>
    <property type="match status" value="1"/>
</dbReference>
<evidence type="ECO:0000256" key="3">
    <source>
        <dbReference type="ARBA" id="ARBA00022741"/>
    </source>
</evidence>
<dbReference type="InterPro" id="IPR017911">
    <property type="entry name" value="MacB-like_ATP-bd"/>
</dbReference>
<dbReference type="PANTHER" id="PTHR24220:SF86">
    <property type="entry name" value="ABC TRANSPORTER ABCH.1"/>
    <property type="match status" value="1"/>
</dbReference>
<dbReference type="GO" id="GO:0005524">
    <property type="term" value="F:ATP binding"/>
    <property type="evidence" value="ECO:0007669"/>
    <property type="project" value="UniProtKB-KW"/>
</dbReference>
<keyword evidence="3" id="KW-0547">Nucleotide-binding</keyword>
<keyword evidence="1" id="KW-0813">Transport</keyword>
<organism evidence="8 9">
    <name type="scientific">Ancylobacter novellus</name>
    <name type="common">Thiobacillus novellus</name>
    <dbReference type="NCBI Taxonomy" id="921"/>
    <lineage>
        <taxon>Bacteria</taxon>
        <taxon>Pseudomonadati</taxon>
        <taxon>Pseudomonadota</taxon>
        <taxon>Alphaproteobacteria</taxon>
        <taxon>Hyphomicrobiales</taxon>
        <taxon>Xanthobacteraceae</taxon>
        <taxon>Ancylobacter</taxon>
    </lineage>
</organism>
<comment type="similarity">
    <text evidence="6">Belongs to the ABC transporter superfamily. Macrolide exporter (TC 3.A.1.122) family.</text>
</comment>
<dbReference type="Gene3D" id="3.40.50.300">
    <property type="entry name" value="P-loop containing nucleotide triphosphate hydrolases"/>
    <property type="match status" value="1"/>
</dbReference>
<keyword evidence="5" id="KW-1278">Translocase</keyword>
<dbReference type="InterPro" id="IPR015854">
    <property type="entry name" value="ABC_transpr_LolD-like"/>
</dbReference>
<dbReference type="InterPro" id="IPR017871">
    <property type="entry name" value="ABC_transporter-like_CS"/>
</dbReference>
<sequence length="234" mass="24714">MSGVPVLSVRALSRHYTAGGACVRALDGVSLDVAAGELVGIFGPSGSGKSTLLMLAGLLDNPTSGEVWLAGERVSCAGADLDALRETRRKRIGFVFQKANLIPFLTAVENVALSLEIADVAPADARAHGRRLLAALDLSHRADSLPAKLSGGEQQRVAVARALANAPPLILADEPTAALDSVRGRQVMEIFRRIAEAHGTAVVVITHDPRSTDLFDRIVHIEDGRIRAGSVERH</sequence>
<dbReference type="SMART" id="SM00382">
    <property type="entry name" value="AAA"/>
    <property type="match status" value="1"/>
</dbReference>
<name>A0A2W5R358_ANCNO</name>